<sequence>MAPNTSTKYDLEKFDGSNDFSLWRMKIRAVLIQQGLLKALNRKQRFLDTMSADEKEDIKDYPECKGKQKDNSKKANAGVVEDNSDGASNTIIGAAATVSSSDVDSDTTKLRHMLVGHMSERGYTKIGNSQKSKNDSSVEITSWENKKKKGSRKKHSIKTSIEAIICSDNDSSGDEGGHFDDRDANLCFMAQKDYED</sequence>
<evidence type="ECO:0000313" key="3">
    <source>
        <dbReference type="Proteomes" id="UP001188597"/>
    </source>
</evidence>
<feature type="region of interest" description="Disordered" evidence="1">
    <location>
        <begin position="124"/>
        <end position="156"/>
    </location>
</feature>
<dbReference type="Proteomes" id="UP001188597">
    <property type="component" value="Unassembled WGS sequence"/>
</dbReference>
<evidence type="ECO:0000313" key="2">
    <source>
        <dbReference type="EMBL" id="KAK3029988.1"/>
    </source>
</evidence>
<proteinExistence type="predicted"/>
<feature type="compositionally biased region" description="Basic residues" evidence="1">
    <location>
        <begin position="146"/>
        <end position="156"/>
    </location>
</feature>
<dbReference type="EMBL" id="JAVXUP010000355">
    <property type="protein sequence ID" value="KAK3029988.1"/>
    <property type="molecule type" value="Genomic_DNA"/>
</dbReference>
<feature type="compositionally biased region" description="Polar residues" evidence="1">
    <location>
        <begin position="126"/>
        <end position="143"/>
    </location>
</feature>
<keyword evidence="3" id="KW-1185">Reference proteome</keyword>
<organism evidence="2 3">
    <name type="scientific">Escallonia herrerae</name>
    <dbReference type="NCBI Taxonomy" id="1293975"/>
    <lineage>
        <taxon>Eukaryota</taxon>
        <taxon>Viridiplantae</taxon>
        <taxon>Streptophyta</taxon>
        <taxon>Embryophyta</taxon>
        <taxon>Tracheophyta</taxon>
        <taxon>Spermatophyta</taxon>
        <taxon>Magnoliopsida</taxon>
        <taxon>eudicotyledons</taxon>
        <taxon>Gunneridae</taxon>
        <taxon>Pentapetalae</taxon>
        <taxon>asterids</taxon>
        <taxon>campanulids</taxon>
        <taxon>Escalloniales</taxon>
        <taxon>Escalloniaceae</taxon>
        <taxon>Escallonia</taxon>
    </lineage>
</organism>
<comment type="caution">
    <text evidence="2">The sequence shown here is derived from an EMBL/GenBank/DDBJ whole genome shotgun (WGS) entry which is preliminary data.</text>
</comment>
<feature type="region of interest" description="Disordered" evidence="1">
    <location>
        <begin position="62"/>
        <end position="81"/>
    </location>
</feature>
<protein>
    <submittedName>
        <fullName evidence="2">Uncharacterized protein</fullName>
    </submittedName>
</protein>
<evidence type="ECO:0000256" key="1">
    <source>
        <dbReference type="SAM" id="MobiDB-lite"/>
    </source>
</evidence>
<accession>A0AA88WME0</accession>
<dbReference type="AlphaFoldDB" id="A0AA88WME0"/>
<feature type="compositionally biased region" description="Basic and acidic residues" evidence="1">
    <location>
        <begin position="62"/>
        <end position="73"/>
    </location>
</feature>
<gene>
    <name evidence="2" type="ORF">RJ639_038087</name>
</gene>
<reference evidence="2" key="1">
    <citation type="submission" date="2022-12" db="EMBL/GenBank/DDBJ databases">
        <title>Draft genome assemblies for two species of Escallonia (Escalloniales).</title>
        <authorList>
            <person name="Chanderbali A."/>
            <person name="Dervinis C."/>
            <person name="Anghel I."/>
            <person name="Soltis D."/>
            <person name="Soltis P."/>
            <person name="Zapata F."/>
        </authorList>
    </citation>
    <scope>NUCLEOTIDE SEQUENCE</scope>
    <source>
        <strain evidence="2">UCBG64.0493</strain>
        <tissue evidence="2">Leaf</tissue>
    </source>
</reference>
<name>A0AA88WME0_9ASTE</name>